<organism evidence="2 3">
    <name type="scientific">Acinonyx jubatus</name>
    <name type="common">Cheetah</name>
    <dbReference type="NCBI Taxonomy" id="32536"/>
    <lineage>
        <taxon>Eukaryota</taxon>
        <taxon>Metazoa</taxon>
        <taxon>Chordata</taxon>
        <taxon>Craniata</taxon>
        <taxon>Vertebrata</taxon>
        <taxon>Euteleostomi</taxon>
        <taxon>Mammalia</taxon>
        <taxon>Eutheria</taxon>
        <taxon>Laurasiatheria</taxon>
        <taxon>Carnivora</taxon>
        <taxon>Feliformia</taxon>
        <taxon>Felidae</taxon>
        <taxon>Felinae</taxon>
        <taxon>Acinonyx</taxon>
    </lineage>
</organism>
<feature type="compositionally biased region" description="Basic and acidic residues" evidence="1">
    <location>
        <begin position="103"/>
        <end position="120"/>
    </location>
</feature>
<dbReference type="Proteomes" id="UP001652583">
    <property type="component" value="Chromosome A2"/>
</dbReference>
<proteinExistence type="predicted"/>
<accession>A0ABM3PWE2</accession>
<sequence length="120" mass="12783">MPECTIGHGCAPPDATLGHSKGIITDLISNTMLSCQESWAFLTDGFPWKLKQAKELERIILAEAAPEDIVPSAALSLKGCSDGTGALALPSSQRPHRAQKGCRACEVKRPGDRRPGFNPS</sequence>
<reference evidence="3" key="1">
    <citation type="submission" date="2025-08" db="UniProtKB">
        <authorList>
            <consortium name="RefSeq"/>
        </authorList>
    </citation>
    <scope>IDENTIFICATION</scope>
    <source>
        <tissue evidence="3">Blood</tissue>
    </source>
</reference>
<evidence type="ECO:0000313" key="3">
    <source>
        <dbReference type="RefSeq" id="XP_053075992.1"/>
    </source>
</evidence>
<feature type="region of interest" description="Disordered" evidence="1">
    <location>
        <begin position="86"/>
        <end position="120"/>
    </location>
</feature>
<dbReference type="RefSeq" id="XP_053075992.1">
    <property type="nucleotide sequence ID" value="XM_053220017.1"/>
</dbReference>
<dbReference type="GeneID" id="106975480"/>
<evidence type="ECO:0000313" key="2">
    <source>
        <dbReference type="Proteomes" id="UP001652583"/>
    </source>
</evidence>
<keyword evidence="2" id="KW-1185">Reference proteome</keyword>
<name>A0ABM3PWE2_ACIJB</name>
<evidence type="ECO:0000256" key="1">
    <source>
        <dbReference type="SAM" id="MobiDB-lite"/>
    </source>
</evidence>
<protein>
    <submittedName>
        <fullName evidence="3">Uncharacterized protein LOC106975480 isoform X4</fullName>
    </submittedName>
</protein>
<gene>
    <name evidence="3" type="primary">LOC106975480</name>
</gene>